<name>A0AAN6VES2_9PEZI</name>
<feature type="region of interest" description="Disordered" evidence="1">
    <location>
        <begin position="152"/>
        <end position="202"/>
    </location>
</feature>
<gene>
    <name evidence="2" type="ORF">C8A00DRAFT_37400</name>
</gene>
<reference evidence="2" key="2">
    <citation type="submission" date="2023-05" db="EMBL/GenBank/DDBJ databases">
        <authorList>
            <consortium name="Lawrence Berkeley National Laboratory"/>
            <person name="Steindorff A."/>
            <person name="Hensen N."/>
            <person name="Bonometti L."/>
            <person name="Westerberg I."/>
            <person name="Brannstrom I.O."/>
            <person name="Guillou S."/>
            <person name="Cros-Aarteil S."/>
            <person name="Calhoun S."/>
            <person name="Haridas S."/>
            <person name="Kuo A."/>
            <person name="Mondo S."/>
            <person name="Pangilinan J."/>
            <person name="Riley R."/>
            <person name="Labutti K."/>
            <person name="Andreopoulos B."/>
            <person name="Lipzen A."/>
            <person name="Chen C."/>
            <person name="Yanf M."/>
            <person name="Daum C."/>
            <person name="Ng V."/>
            <person name="Clum A."/>
            <person name="Ohm R."/>
            <person name="Martin F."/>
            <person name="Silar P."/>
            <person name="Natvig D."/>
            <person name="Lalanne C."/>
            <person name="Gautier V."/>
            <person name="Ament-Velasquez S.L."/>
            <person name="Kruys A."/>
            <person name="Hutchinson M.I."/>
            <person name="Powell A.J."/>
            <person name="Barry K."/>
            <person name="Miller A.N."/>
            <person name="Grigoriev I.V."/>
            <person name="Debuchy R."/>
            <person name="Gladieux P."/>
            <person name="Thoren M.H."/>
            <person name="Johannesson H."/>
        </authorList>
    </citation>
    <scope>NUCLEOTIDE SEQUENCE</scope>
    <source>
        <strain evidence="2">CBS 538.74</strain>
    </source>
</reference>
<dbReference type="PANTHER" id="PTHR37048">
    <property type="entry name" value="QUESTIONABLE PROTEIN"/>
    <property type="match status" value="1"/>
</dbReference>
<evidence type="ECO:0000313" key="3">
    <source>
        <dbReference type="Proteomes" id="UP001302745"/>
    </source>
</evidence>
<feature type="compositionally biased region" description="Acidic residues" evidence="1">
    <location>
        <begin position="174"/>
        <end position="183"/>
    </location>
</feature>
<feature type="compositionally biased region" description="Basic and acidic residues" evidence="1">
    <location>
        <begin position="158"/>
        <end position="173"/>
    </location>
</feature>
<feature type="compositionally biased region" description="Polar residues" evidence="1">
    <location>
        <begin position="192"/>
        <end position="202"/>
    </location>
</feature>
<comment type="caution">
    <text evidence="2">The sequence shown here is derived from an EMBL/GenBank/DDBJ whole genome shotgun (WGS) entry which is preliminary data.</text>
</comment>
<keyword evidence="3" id="KW-1185">Reference proteome</keyword>
<evidence type="ECO:0000256" key="1">
    <source>
        <dbReference type="SAM" id="MobiDB-lite"/>
    </source>
</evidence>
<accession>A0AAN6VES2</accession>
<dbReference type="AlphaFoldDB" id="A0AAN6VES2"/>
<dbReference type="EMBL" id="MU857105">
    <property type="protein sequence ID" value="KAK4149999.1"/>
    <property type="molecule type" value="Genomic_DNA"/>
</dbReference>
<sequence length="202" mass="22620">MPLKSKYRPPIIVRGAIAWLPAKRFIKGGIRHLPDEVFDHPVLIFDIPEAGKVDVFLVTSFHTGESLVGRFQTDPGFRSRQIPLNPAPTHPDNGVLLNLADGRVWPKESYISLSLFRIPSRALRDETRGPWALRPESLSALDDLVARLPGLPTWGKSSRSEEDPQRDALKHEAEDEAMEEEEGWTIVVAKKQPTTSLNSSKD</sequence>
<evidence type="ECO:0000313" key="2">
    <source>
        <dbReference type="EMBL" id="KAK4149999.1"/>
    </source>
</evidence>
<organism evidence="2 3">
    <name type="scientific">Chaetomidium leptoderma</name>
    <dbReference type="NCBI Taxonomy" id="669021"/>
    <lineage>
        <taxon>Eukaryota</taxon>
        <taxon>Fungi</taxon>
        <taxon>Dikarya</taxon>
        <taxon>Ascomycota</taxon>
        <taxon>Pezizomycotina</taxon>
        <taxon>Sordariomycetes</taxon>
        <taxon>Sordariomycetidae</taxon>
        <taxon>Sordariales</taxon>
        <taxon>Chaetomiaceae</taxon>
        <taxon>Chaetomidium</taxon>
    </lineage>
</organism>
<dbReference type="PANTHER" id="PTHR37048:SF2">
    <property type="entry name" value="QUESTIONABLE PROTEIN"/>
    <property type="match status" value="1"/>
</dbReference>
<dbReference type="Proteomes" id="UP001302745">
    <property type="component" value="Unassembled WGS sequence"/>
</dbReference>
<reference evidence="2" key="1">
    <citation type="journal article" date="2023" name="Mol. Phylogenet. Evol.">
        <title>Genome-scale phylogeny and comparative genomics of the fungal order Sordariales.</title>
        <authorList>
            <person name="Hensen N."/>
            <person name="Bonometti L."/>
            <person name="Westerberg I."/>
            <person name="Brannstrom I.O."/>
            <person name="Guillou S."/>
            <person name="Cros-Aarteil S."/>
            <person name="Calhoun S."/>
            <person name="Haridas S."/>
            <person name="Kuo A."/>
            <person name="Mondo S."/>
            <person name="Pangilinan J."/>
            <person name="Riley R."/>
            <person name="LaButti K."/>
            <person name="Andreopoulos B."/>
            <person name="Lipzen A."/>
            <person name="Chen C."/>
            <person name="Yan M."/>
            <person name="Daum C."/>
            <person name="Ng V."/>
            <person name="Clum A."/>
            <person name="Steindorff A."/>
            <person name="Ohm R.A."/>
            <person name="Martin F."/>
            <person name="Silar P."/>
            <person name="Natvig D.O."/>
            <person name="Lalanne C."/>
            <person name="Gautier V."/>
            <person name="Ament-Velasquez S.L."/>
            <person name="Kruys A."/>
            <person name="Hutchinson M.I."/>
            <person name="Powell A.J."/>
            <person name="Barry K."/>
            <person name="Miller A.N."/>
            <person name="Grigoriev I.V."/>
            <person name="Debuchy R."/>
            <person name="Gladieux P."/>
            <person name="Hiltunen Thoren M."/>
            <person name="Johannesson H."/>
        </authorList>
    </citation>
    <scope>NUCLEOTIDE SEQUENCE</scope>
    <source>
        <strain evidence="2">CBS 538.74</strain>
    </source>
</reference>
<protein>
    <submittedName>
        <fullName evidence="2">Uncharacterized protein</fullName>
    </submittedName>
</protein>
<proteinExistence type="predicted"/>